<reference evidence="1 2" key="1">
    <citation type="submission" date="2018-09" db="EMBL/GenBank/DDBJ databases">
        <title>Genomic investigation of the strawberry pathogen Phytophthora fragariae indicates pathogenicity is determined by transcriptional variation in three key races.</title>
        <authorList>
            <person name="Adams T.M."/>
            <person name="Armitage A.D."/>
            <person name="Sobczyk M.K."/>
            <person name="Bates H.J."/>
            <person name="Dunwell J.M."/>
            <person name="Nellist C.F."/>
            <person name="Harrison R.J."/>
        </authorList>
    </citation>
    <scope>NUCLEOTIDE SEQUENCE [LARGE SCALE GENOMIC DNA]</scope>
    <source>
        <strain evidence="1 2">SCRP324</strain>
    </source>
</reference>
<dbReference type="OrthoDB" id="10366818at2759"/>
<name>A0A6A3MN66_9STRA</name>
<protein>
    <submittedName>
        <fullName evidence="1">Uncharacterized protein</fullName>
    </submittedName>
</protein>
<evidence type="ECO:0000313" key="2">
    <source>
        <dbReference type="Proteomes" id="UP000435112"/>
    </source>
</evidence>
<comment type="caution">
    <text evidence="1">The sequence shown here is derived from an EMBL/GenBank/DDBJ whole genome shotgun (WGS) entry which is preliminary data.</text>
</comment>
<sequence>MTFGTSAVVAVFIAVFRPHMPLCSPLVVAAGRGLSLLIMPCQVARVLILSDTFLITVGTPTHTSSRHLRSP</sequence>
<organism evidence="1 2">
    <name type="scientific">Phytophthora rubi</name>
    <dbReference type="NCBI Taxonomy" id="129364"/>
    <lineage>
        <taxon>Eukaryota</taxon>
        <taxon>Sar</taxon>
        <taxon>Stramenopiles</taxon>
        <taxon>Oomycota</taxon>
        <taxon>Peronosporomycetes</taxon>
        <taxon>Peronosporales</taxon>
        <taxon>Peronosporaceae</taxon>
        <taxon>Phytophthora</taxon>
    </lineage>
</organism>
<proteinExistence type="predicted"/>
<evidence type="ECO:0000313" key="1">
    <source>
        <dbReference type="EMBL" id="KAE9030224.1"/>
    </source>
</evidence>
<accession>A0A6A3MN66</accession>
<dbReference type="AlphaFoldDB" id="A0A6A3MN66"/>
<dbReference type="EMBL" id="QXFU01000547">
    <property type="protein sequence ID" value="KAE9030224.1"/>
    <property type="molecule type" value="Genomic_DNA"/>
</dbReference>
<dbReference type="Proteomes" id="UP000435112">
    <property type="component" value="Unassembled WGS sequence"/>
</dbReference>
<gene>
    <name evidence="1" type="ORF">PR002_g9947</name>
</gene>